<gene>
    <name evidence="1" type="ORF">L228DRAFT_268941</name>
</gene>
<accession>A0A165FWC9</accession>
<dbReference type="OMA" id="RWNGPDK"/>
<proteinExistence type="predicted"/>
<dbReference type="PANTHER" id="PTHR38797">
    <property type="entry name" value="NUCLEAR PORE COMPLEX PROTEIN NUP85-RELATED"/>
    <property type="match status" value="1"/>
</dbReference>
<dbReference type="InParanoid" id="A0A165FWC9"/>
<protein>
    <submittedName>
        <fullName evidence="1">Uncharacterized protein</fullName>
    </submittedName>
</protein>
<dbReference type="InterPro" id="IPR053204">
    <property type="entry name" value="Oxopyrrolidines_Biosynth-assoc"/>
</dbReference>
<dbReference type="Proteomes" id="UP000076632">
    <property type="component" value="Unassembled WGS sequence"/>
</dbReference>
<keyword evidence="2" id="KW-1185">Reference proteome</keyword>
<evidence type="ECO:0000313" key="1">
    <source>
        <dbReference type="EMBL" id="KZF21460.1"/>
    </source>
</evidence>
<name>A0A165FWC9_XYLHT</name>
<evidence type="ECO:0000313" key="2">
    <source>
        <dbReference type="Proteomes" id="UP000076632"/>
    </source>
</evidence>
<dbReference type="EMBL" id="KV407460">
    <property type="protein sequence ID" value="KZF21460.1"/>
    <property type="molecule type" value="Genomic_DNA"/>
</dbReference>
<dbReference type="PANTHER" id="PTHR38797:SF4">
    <property type="entry name" value="NUCLEAR PORE COMPLEX PROTEIN NUP85"/>
    <property type="match status" value="1"/>
</dbReference>
<dbReference type="InterPro" id="IPR022085">
    <property type="entry name" value="OpdG"/>
</dbReference>
<organism evidence="1 2">
    <name type="scientific">Xylona heveae (strain CBS 132557 / TC161)</name>
    <dbReference type="NCBI Taxonomy" id="1328760"/>
    <lineage>
        <taxon>Eukaryota</taxon>
        <taxon>Fungi</taxon>
        <taxon>Dikarya</taxon>
        <taxon>Ascomycota</taxon>
        <taxon>Pezizomycotina</taxon>
        <taxon>Xylonomycetes</taxon>
        <taxon>Xylonales</taxon>
        <taxon>Xylonaceae</taxon>
        <taxon>Xylona</taxon>
    </lineage>
</organism>
<reference evidence="1 2" key="1">
    <citation type="journal article" date="2016" name="Fungal Biol.">
        <title>The genome of Xylona heveae provides a window into fungal endophytism.</title>
        <authorList>
            <person name="Gazis R."/>
            <person name="Kuo A."/>
            <person name="Riley R."/>
            <person name="LaButti K."/>
            <person name="Lipzen A."/>
            <person name="Lin J."/>
            <person name="Amirebrahimi M."/>
            <person name="Hesse C.N."/>
            <person name="Spatafora J.W."/>
            <person name="Henrissat B."/>
            <person name="Hainaut M."/>
            <person name="Grigoriev I.V."/>
            <person name="Hibbett D.S."/>
        </authorList>
    </citation>
    <scope>NUCLEOTIDE SEQUENCE [LARGE SCALE GENOMIC DNA]</scope>
    <source>
        <strain evidence="1 2">TC161</strain>
    </source>
</reference>
<dbReference type="RefSeq" id="XP_018187015.1">
    <property type="nucleotide sequence ID" value="XM_018335215.1"/>
</dbReference>
<dbReference type="AlphaFoldDB" id="A0A165FWC9"/>
<dbReference type="GeneID" id="28900352"/>
<dbReference type="Pfam" id="PF12311">
    <property type="entry name" value="DUF3632"/>
    <property type="match status" value="1"/>
</dbReference>
<sequence>MMDQWSAKYLKDWQDDFAGEPDLVEDLHIQRNLLEALEGLYPSDSSSQQRAASSIATFVKSKSDPEESLILFQAILLDAATTSPLQPPDLAQVVVSFTSQLPGQASKKFYYEIACSVREKFNGPEKHNNNEKEKTKSIQAWIRLNAFVAYLTQLHACSLESYGLWTFYRVFDEENERLRREELDYHVPAAEAWVQIMGEELYQWTKLDIDRENKKDNQALVDRVRWDRWKHGFADCARLEGLRTETKLAAESAWRCMNNLESNM</sequence>
<dbReference type="OrthoDB" id="3350591at2759"/>